<dbReference type="InterPro" id="IPR050157">
    <property type="entry name" value="PSI_iron-sulfur_center"/>
</dbReference>
<keyword evidence="3" id="KW-0004">4Fe-4S</keyword>
<dbReference type="RefSeq" id="WP_154525622.1">
    <property type="nucleotide sequence ID" value="NZ_VULZ01000008.1"/>
</dbReference>
<proteinExistence type="predicted"/>
<dbReference type="Gene3D" id="3.30.70.20">
    <property type="match status" value="1"/>
</dbReference>
<evidence type="ECO:0000256" key="6">
    <source>
        <dbReference type="ARBA" id="ARBA00023014"/>
    </source>
</evidence>
<evidence type="ECO:0000313" key="9">
    <source>
        <dbReference type="Proteomes" id="UP000481852"/>
    </source>
</evidence>
<keyword evidence="4" id="KW-0479">Metal-binding</keyword>
<dbReference type="EMBL" id="VULZ01000008">
    <property type="protein sequence ID" value="MSS15112.1"/>
    <property type="molecule type" value="Genomic_DNA"/>
</dbReference>
<dbReference type="AlphaFoldDB" id="A0A6L5X9G0"/>
<dbReference type="InterPro" id="IPR017900">
    <property type="entry name" value="4Fe4S_Fe_S_CS"/>
</dbReference>
<feature type="domain" description="4Fe-4S ferredoxin-type" evidence="7">
    <location>
        <begin position="360"/>
        <end position="388"/>
    </location>
</feature>
<feature type="domain" description="4Fe-4S ferredoxin-type" evidence="7">
    <location>
        <begin position="330"/>
        <end position="359"/>
    </location>
</feature>
<sequence>MSNDETIERRQAAARRSDVVVLTACPDYSEEHARAAVCSALEKWPGLSGIGPGVRVAVKVNLVTGASPKKAVTTHPQLVTELCRQLTMRGAEVTVGDSPGGLFTREALRRAYRESGMEQIEQTGAKLNDDIETENVTYPGAAAAHVFSCTSWLRKADVIINFAKLKSHGMMRLTASVKNLFGAVPGTTKPEYHMRFPNETAFANMLIDLNEALQPALNLVDAVVCMEGNGPTAGSPRPLGLVLSSENPYNLDMICAELTGMRPEDVPTIRCAASRGLGPSGLQEVEISGERPKQWKLTDFRQADGVRVTFTGNGVLGRLQEAIFRSAMQQMPKVHPSECIGCRKCFNVCPAMAITMVKGKPKIDRKRCIRCFCCQEFCPRGAMKVHRTLLARLLQ</sequence>
<protein>
    <recommendedName>
        <fullName evidence="2">Ferredoxin</fullName>
    </recommendedName>
</protein>
<name>A0A6L5X9G0_9FIRM</name>
<keyword evidence="6" id="KW-0411">Iron-sulfur</keyword>
<reference evidence="8 9" key="1">
    <citation type="submission" date="2019-08" db="EMBL/GenBank/DDBJ databases">
        <title>In-depth cultivation of the pig gut microbiome towards novel bacterial diversity and tailored functional studies.</title>
        <authorList>
            <person name="Wylensek D."/>
            <person name="Hitch T.C.A."/>
            <person name="Clavel T."/>
        </authorList>
    </citation>
    <scope>NUCLEOTIDE SEQUENCE [LARGE SCALE GENOMIC DNA]</scope>
    <source>
        <strain evidence="8 9">Oil+RF-744-WCA-WT-11</strain>
    </source>
</reference>
<dbReference type="GO" id="GO:0046872">
    <property type="term" value="F:metal ion binding"/>
    <property type="evidence" value="ECO:0007669"/>
    <property type="project" value="UniProtKB-KW"/>
</dbReference>
<dbReference type="PANTHER" id="PTHR24960">
    <property type="entry name" value="PHOTOSYSTEM I IRON-SULFUR CENTER-RELATED"/>
    <property type="match status" value="1"/>
</dbReference>
<evidence type="ECO:0000256" key="2">
    <source>
        <dbReference type="ARBA" id="ARBA00013529"/>
    </source>
</evidence>
<comment type="function">
    <text evidence="1">Ferredoxins are iron-sulfur proteins that transfer electrons in a wide variety of metabolic reactions.</text>
</comment>
<dbReference type="PROSITE" id="PS51379">
    <property type="entry name" value="4FE4S_FER_2"/>
    <property type="match status" value="2"/>
</dbReference>
<dbReference type="InterPro" id="IPR007160">
    <property type="entry name" value="DUF362"/>
</dbReference>
<dbReference type="PANTHER" id="PTHR24960:SF76">
    <property type="entry name" value="4FE-4S FERREDOXIN-TYPE DOMAIN-CONTAINING PROTEIN"/>
    <property type="match status" value="1"/>
</dbReference>
<dbReference type="Pfam" id="PF13237">
    <property type="entry name" value="Fer4_10"/>
    <property type="match status" value="1"/>
</dbReference>
<evidence type="ECO:0000256" key="4">
    <source>
        <dbReference type="ARBA" id="ARBA00022723"/>
    </source>
</evidence>
<evidence type="ECO:0000256" key="3">
    <source>
        <dbReference type="ARBA" id="ARBA00022485"/>
    </source>
</evidence>
<keyword evidence="9" id="KW-1185">Reference proteome</keyword>
<dbReference type="Pfam" id="PF04015">
    <property type="entry name" value="DUF362"/>
    <property type="match status" value="1"/>
</dbReference>
<evidence type="ECO:0000259" key="7">
    <source>
        <dbReference type="PROSITE" id="PS51379"/>
    </source>
</evidence>
<accession>A0A6L5X9G0</accession>
<dbReference type="SUPFAM" id="SSF54862">
    <property type="entry name" value="4Fe-4S ferredoxins"/>
    <property type="match status" value="1"/>
</dbReference>
<comment type="caution">
    <text evidence="8">The sequence shown here is derived from an EMBL/GenBank/DDBJ whole genome shotgun (WGS) entry which is preliminary data.</text>
</comment>
<evidence type="ECO:0000313" key="8">
    <source>
        <dbReference type="EMBL" id="MSS15112.1"/>
    </source>
</evidence>
<evidence type="ECO:0000256" key="1">
    <source>
        <dbReference type="ARBA" id="ARBA00003532"/>
    </source>
</evidence>
<keyword evidence="5" id="KW-0408">Iron</keyword>
<dbReference type="InterPro" id="IPR017896">
    <property type="entry name" value="4Fe4S_Fe-S-bd"/>
</dbReference>
<dbReference type="PROSITE" id="PS00198">
    <property type="entry name" value="4FE4S_FER_1"/>
    <property type="match status" value="2"/>
</dbReference>
<evidence type="ECO:0000256" key="5">
    <source>
        <dbReference type="ARBA" id="ARBA00023004"/>
    </source>
</evidence>
<dbReference type="Proteomes" id="UP000481852">
    <property type="component" value="Unassembled WGS sequence"/>
</dbReference>
<dbReference type="GO" id="GO:0051539">
    <property type="term" value="F:4 iron, 4 sulfur cluster binding"/>
    <property type="evidence" value="ECO:0007669"/>
    <property type="project" value="UniProtKB-KW"/>
</dbReference>
<gene>
    <name evidence="8" type="ORF">FYJ35_08700</name>
</gene>
<organism evidence="8 9">
    <name type="scientific">Porcincola intestinalis</name>
    <dbReference type="NCBI Taxonomy" id="2606632"/>
    <lineage>
        <taxon>Bacteria</taxon>
        <taxon>Bacillati</taxon>
        <taxon>Bacillota</taxon>
        <taxon>Clostridia</taxon>
        <taxon>Lachnospirales</taxon>
        <taxon>Lachnospiraceae</taxon>
        <taxon>Porcincola</taxon>
    </lineage>
</organism>